<organism evidence="2 3">
    <name type="scientific">Aquifex aeolicus (strain VF5)</name>
    <dbReference type="NCBI Taxonomy" id="224324"/>
    <lineage>
        <taxon>Bacteria</taxon>
        <taxon>Pseudomonadati</taxon>
        <taxon>Aquificota</taxon>
        <taxon>Aquificia</taxon>
        <taxon>Aquificales</taxon>
        <taxon>Aquificaceae</taxon>
        <taxon>Aquifex</taxon>
    </lineage>
</organism>
<dbReference type="EnsemblBacteria" id="AAC07154">
    <property type="protein sequence ID" value="AAC07154"/>
    <property type="gene ID" value="aq_1110"/>
</dbReference>
<dbReference type="PIR" id="G70395">
    <property type="entry name" value="G70395"/>
</dbReference>
<dbReference type="EMBL" id="AE000657">
    <property type="protein sequence ID" value="AAC07154.1"/>
    <property type="molecule type" value="Genomic_DNA"/>
</dbReference>
<accession>O67194</accession>
<evidence type="ECO:0000259" key="1">
    <source>
        <dbReference type="Pfam" id="PF01927"/>
    </source>
</evidence>
<dbReference type="Pfam" id="PF01927">
    <property type="entry name" value="Mut7-C"/>
    <property type="match status" value="1"/>
</dbReference>
<dbReference type="InterPro" id="IPR002782">
    <property type="entry name" value="Mut7-C_RNAse_dom"/>
</dbReference>
<dbReference type="STRING" id="224324.aq_1110"/>
<gene>
    <name evidence="2" type="ordered locus">aq_1110</name>
</gene>
<evidence type="ECO:0000313" key="3">
    <source>
        <dbReference type="Proteomes" id="UP000000798"/>
    </source>
</evidence>
<dbReference type="RefSeq" id="WP_010880696.1">
    <property type="nucleotide sequence ID" value="NC_000918.1"/>
</dbReference>
<dbReference type="PATRIC" id="fig|224324.8.peg.867"/>
<dbReference type="AlphaFoldDB" id="O67194"/>
<dbReference type="KEGG" id="aae:aq_1110"/>
<dbReference type="InParanoid" id="O67194"/>
<feature type="domain" description="Mut7-C RNAse" evidence="1">
    <location>
        <begin position="3"/>
        <end position="143"/>
    </location>
</feature>
<dbReference type="PANTHER" id="PTHR39081">
    <property type="entry name" value="MUT7-C DOMAIN-CONTAINING PROTEIN"/>
    <property type="match status" value="1"/>
</dbReference>
<dbReference type="OrthoDB" id="9797655at2"/>
<dbReference type="Proteomes" id="UP000000798">
    <property type="component" value="Chromosome"/>
</dbReference>
<dbReference type="eggNOG" id="COG1656">
    <property type="taxonomic scope" value="Bacteria"/>
</dbReference>
<name>O67194_AQUAE</name>
<evidence type="ECO:0000313" key="2">
    <source>
        <dbReference type="EMBL" id="AAC07154.1"/>
    </source>
</evidence>
<protein>
    <recommendedName>
        <fullName evidence="1">Mut7-C RNAse domain-containing protein</fullName>
    </recommendedName>
</protein>
<keyword evidence="3" id="KW-1185">Reference proteome</keyword>
<dbReference type="PANTHER" id="PTHR39081:SF1">
    <property type="entry name" value="MUT7-C RNASE DOMAIN-CONTAINING PROTEIN"/>
    <property type="match status" value="1"/>
</dbReference>
<reference evidence="2 3" key="1">
    <citation type="journal article" date="1998" name="Nature">
        <title>The complete genome of the hyperthermophilic bacterium Aquifex aeolicus.</title>
        <authorList>
            <person name="Deckert G."/>
            <person name="Warren P.V."/>
            <person name="Gaasterland T."/>
            <person name="Young W.G."/>
            <person name="Lenox A.L."/>
            <person name="Graham D.E."/>
            <person name="Overbeek R."/>
            <person name="Snead M.A."/>
            <person name="Keller M."/>
            <person name="Aujay M."/>
            <person name="Huber R."/>
            <person name="Feldman R.A."/>
            <person name="Short J.M."/>
            <person name="Olson G.J."/>
            <person name="Swanson R.V."/>
        </authorList>
    </citation>
    <scope>NUCLEOTIDE SEQUENCE [LARGE SCALE GENOMIC DNA]</scope>
    <source>
        <strain evidence="2 3">VF5</strain>
    </source>
</reference>
<dbReference type="HOGENOM" id="CLU_112469_1_0_0"/>
<sequence>MTTKFYLEENLEKLARWLRFLGYPAHVIKGKVDLNKIKPDGVFITTSRRWYERLNKLGIRAVLVPRHDFEVQLCTVIKTLNLKPELKLNLCAYCSTPLLFVSREEVKESVPERVYKEATDFTLCPKCGAVFWKGSHFERMEKKLREILKKC</sequence>
<proteinExistence type="predicted"/>